<dbReference type="KEGG" id="psco:LY89DRAFT_318840"/>
<feature type="region of interest" description="Disordered" evidence="1">
    <location>
        <begin position="119"/>
        <end position="323"/>
    </location>
</feature>
<dbReference type="EMBL" id="KQ947433">
    <property type="protein sequence ID" value="KUJ09065.1"/>
    <property type="molecule type" value="Genomic_DNA"/>
</dbReference>
<feature type="compositionally biased region" description="Polar residues" evidence="1">
    <location>
        <begin position="314"/>
        <end position="323"/>
    </location>
</feature>
<feature type="compositionally biased region" description="Basic residues" evidence="1">
    <location>
        <begin position="158"/>
        <end position="167"/>
    </location>
</feature>
<dbReference type="OrthoDB" id="3903267at2759"/>
<proteinExistence type="predicted"/>
<dbReference type="RefSeq" id="XP_018063420.1">
    <property type="nucleotide sequence ID" value="XM_018206697.1"/>
</dbReference>
<feature type="compositionally biased region" description="Basic residues" evidence="1">
    <location>
        <begin position="200"/>
        <end position="216"/>
    </location>
</feature>
<dbReference type="InParanoid" id="A0A132B9J2"/>
<reference evidence="2 3" key="1">
    <citation type="submission" date="2015-10" db="EMBL/GenBank/DDBJ databases">
        <title>Full genome of DAOMC 229536 Phialocephala scopiformis, a fungal endophyte of spruce producing the potent anti-insectan compound rugulosin.</title>
        <authorList>
            <consortium name="DOE Joint Genome Institute"/>
            <person name="Walker A.K."/>
            <person name="Frasz S.L."/>
            <person name="Seifert K.A."/>
            <person name="Miller J.D."/>
            <person name="Mondo S.J."/>
            <person name="Labutti K."/>
            <person name="Lipzen A."/>
            <person name="Dockter R."/>
            <person name="Kennedy M."/>
            <person name="Grigoriev I.V."/>
            <person name="Spatafora J.W."/>
        </authorList>
    </citation>
    <scope>NUCLEOTIDE SEQUENCE [LARGE SCALE GENOMIC DNA]</scope>
    <source>
        <strain evidence="2 3">CBS 120377</strain>
    </source>
</reference>
<name>A0A132B9J2_MOLSC</name>
<evidence type="ECO:0000313" key="2">
    <source>
        <dbReference type="EMBL" id="KUJ09065.1"/>
    </source>
</evidence>
<accession>A0A132B9J2</accession>
<dbReference type="AlphaFoldDB" id="A0A132B9J2"/>
<feature type="compositionally biased region" description="Acidic residues" evidence="1">
    <location>
        <begin position="288"/>
        <end position="303"/>
    </location>
</feature>
<keyword evidence="3" id="KW-1185">Reference proteome</keyword>
<dbReference type="GeneID" id="28816423"/>
<protein>
    <submittedName>
        <fullName evidence="2">Uncharacterized protein</fullName>
    </submittedName>
</protein>
<sequence length="352" mass="39366">MMEKLVLNIQFECHKAGIQLPWDKIVHRLNPGSSGPAATQMLNKMRDILICEGHLIPPAMGKRTMKVDPMVRGYVRDLTKQDPRAARILYWTEPYENAKYSLDWGTTLGSGQYRKLLKNPKVEEDSDDVEKPRLFQLPSSNANPRQRIPTGGGDIRRAKPTPRKSRAKIVSSDEEDEDEIEIKPEELDPDDDWSPEAGKMKKTKGGRRKVAVRTRITRLTESESEGESVHHSSSSGSPTPSYIVKLPIRVPESVGNTNRRQRAVARNTLGSEDEKDDAMNDHAMKMEEDAEHEVDSDGNEDFESGAGGDREMDSTTMSSGNNSQAYSGVYSSQAPMYRVCISRIACLCGTKR</sequence>
<organism evidence="2 3">
    <name type="scientific">Mollisia scopiformis</name>
    <name type="common">Conifer needle endophyte fungus</name>
    <name type="synonym">Phialocephala scopiformis</name>
    <dbReference type="NCBI Taxonomy" id="149040"/>
    <lineage>
        <taxon>Eukaryota</taxon>
        <taxon>Fungi</taxon>
        <taxon>Dikarya</taxon>
        <taxon>Ascomycota</taxon>
        <taxon>Pezizomycotina</taxon>
        <taxon>Leotiomycetes</taxon>
        <taxon>Helotiales</taxon>
        <taxon>Mollisiaceae</taxon>
        <taxon>Mollisia</taxon>
    </lineage>
</organism>
<dbReference type="Proteomes" id="UP000070700">
    <property type="component" value="Unassembled WGS sequence"/>
</dbReference>
<feature type="compositionally biased region" description="Low complexity" evidence="1">
    <location>
        <begin position="231"/>
        <end position="241"/>
    </location>
</feature>
<gene>
    <name evidence="2" type="ORF">LY89DRAFT_318840</name>
</gene>
<evidence type="ECO:0000313" key="3">
    <source>
        <dbReference type="Proteomes" id="UP000070700"/>
    </source>
</evidence>
<evidence type="ECO:0000256" key="1">
    <source>
        <dbReference type="SAM" id="MobiDB-lite"/>
    </source>
</evidence>
<feature type="compositionally biased region" description="Basic and acidic residues" evidence="1">
    <location>
        <begin position="277"/>
        <end position="287"/>
    </location>
</feature>